<dbReference type="EMBL" id="CACVBM020001209">
    <property type="protein sequence ID" value="CAA7039401.1"/>
    <property type="molecule type" value="Genomic_DNA"/>
</dbReference>
<comment type="caution">
    <text evidence="3">The sequence shown here is derived from an EMBL/GenBank/DDBJ whole genome shotgun (WGS) entry which is preliminary data.</text>
</comment>
<evidence type="ECO:0000313" key="4">
    <source>
        <dbReference type="Proteomes" id="UP000467841"/>
    </source>
</evidence>
<gene>
    <name evidence="3" type="ORF">MERR_LOCUS26636</name>
</gene>
<protein>
    <recommendedName>
        <fullName evidence="2">Retrotransposon gag domain-containing protein</fullName>
    </recommendedName>
</protein>
<organism evidence="3 4">
    <name type="scientific">Microthlaspi erraticum</name>
    <dbReference type="NCBI Taxonomy" id="1685480"/>
    <lineage>
        <taxon>Eukaryota</taxon>
        <taxon>Viridiplantae</taxon>
        <taxon>Streptophyta</taxon>
        <taxon>Embryophyta</taxon>
        <taxon>Tracheophyta</taxon>
        <taxon>Spermatophyta</taxon>
        <taxon>Magnoliopsida</taxon>
        <taxon>eudicotyledons</taxon>
        <taxon>Gunneridae</taxon>
        <taxon>Pentapetalae</taxon>
        <taxon>rosids</taxon>
        <taxon>malvids</taxon>
        <taxon>Brassicales</taxon>
        <taxon>Brassicaceae</taxon>
        <taxon>Coluteocarpeae</taxon>
        <taxon>Microthlaspi</taxon>
    </lineage>
</organism>
<dbReference type="AlphaFoldDB" id="A0A6D2JI43"/>
<keyword evidence="4" id="KW-1185">Reference proteome</keyword>
<feature type="region of interest" description="Disordered" evidence="1">
    <location>
        <begin position="231"/>
        <end position="402"/>
    </location>
</feature>
<feature type="domain" description="Retrotransposon gag" evidence="2">
    <location>
        <begin position="100"/>
        <end position="193"/>
    </location>
</feature>
<evidence type="ECO:0000313" key="3">
    <source>
        <dbReference type="EMBL" id="CAA7039401.1"/>
    </source>
</evidence>
<feature type="compositionally biased region" description="Basic and acidic residues" evidence="1">
    <location>
        <begin position="354"/>
        <end position="374"/>
    </location>
</feature>
<feature type="region of interest" description="Disordered" evidence="1">
    <location>
        <begin position="1"/>
        <end position="29"/>
    </location>
</feature>
<evidence type="ECO:0000259" key="2">
    <source>
        <dbReference type="Pfam" id="PF03732"/>
    </source>
</evidence>
<feature type="compositionally biased region" description="Basic residues" evidence="1">
    <location>
        <begin position="304"/>
        <end position="314"/>
    </location>
</feature>
<evidence type="ECO:0000256" key="1">
    <source>
        <dbReference type="SAM" id="MobiDB-lite"/>
    </source>
</evidence>
<sequence>MPQAQPQVTPRRAQLAQHPRHQTMGDFDSSDAFFLDRNPIRPPQPPRNDFEIKPQIIALVKQNQFHGLSTEHSLNHVDTFQELCSTTRINGVSPDYFKCKLFTFSLSDKVLRWVKSLPPKSITTWNEYKGAFLNQFYTKQRSNFIRSKISGFKQAPMESFYEALERFKEYTRDCLIDGFSKGNLWNIFYNGIDHTYKLSLDTANNWNFMTKSVPEAKLLIENLALSDANACPDYNRMKTGPDGSNRESASKPCGMADRGTSVPRSANVRTLRPSRLNARPTSHTDPEASSRGRPICSPATVGRARPHRASRRQRLTTVRHNSCHMHDPSVRPGRPRPTSGRILRPNHPSGRTRRTNEESLGHDRPDRADSRSSPDSRPNVPNPKPFLKPVSHVSSPITRPTY</sequence>
<name>A0A6D2JI43_9BRAS</name>
<reference evidence="3" key="1">
    <citation type="submission" date="2020-01" db="EMBL/GenBank/DDBJ databases">
        <authorList>
            <person name="Mishra B."/>
        </authorList>
    </citation>
    <scope>NUCLEOTIDE SEQUENCE [LARGE SCALE GENOMIC DNA]</scope>
</reference>
<feature type="compositionally biased region" description="Polar residues" evidence="1">
    <location>
        <begin position="392"/>
        <end position="402"/>
    </location>
</feature>
<dbReference type="InterPro" id="IPR005162">
    <property type="entry name" value="Retrotrans_gag_dom"/>
</dbReference>
<dbReference type="Proteomes" id="UP000467841">
    <property type="component" value="Unassembled WGS sequence"/>
</dbReference>
<proteinExistence type="predicted"/>
<dbReference type="PANTHER" id="PTHR33223:SF11">
    <property type="entry name" value="ELEMENT PROTEIN, PUTATIVE-RELATED"/>
    <property type="match status" value="1"/>
</dbReference>
<accession>A0A6D2JI43</accession>
<dbReference type="Pfam" id="PF03732">
    <property type="entry name" value="Retrotrans_gag"/>
    <property type="match status" value="1"/>
</dbReference>
<dbReference type="OrthoDB" id="781595at2759"/>
<dbReference type="PANTHER" id="PTHR33223">
    <property type="entry name" value="CCHC-TYPE DOMAIN-CONTAINING PROTEIN"/>
    <property type="match status" value="1"/>
</dbReference>